<dbReference type="OrthoDB" id="3938948at2759"/>
<proteinExistence type="predicted"/>
<feature type="region of interest" description="Disordered" evidence="1">
    <location>
        <begin position="393"/>
        <end position="416"/>
    </location>
</feature>
<dbReference type="AlphaFoldDB" id="A0A0D1XRE1"/>
<evidence type="ECO:0000256" key="1">
    <source>
        <dbReference type="SAM" id="MobiDB-lite"/>
    </source>
</evidence>
<name>A0A0D1XRE1_9PEZI</name>
<dbReference type="Proteomes" id="UP000053259">
    <property type="component" value="Unassembled WGS sequence"/>
</dbReference>
<accession>A0A0D1XRE1</accession>
<sequence length="416" mass="48300">MTSLHDLPQDILFHILSQLICPLVSHDIARAPQSISELQDTEAYRLRSLTLGTFVSNHPYLCLAAQCRSLRFTVEDFCQHLLLKRMTLKSARILKPTWLDWSKGVAEAAAKGEYPTAKNLRSYRMQYLKWSVETCLFCGKSSKRRAIFNMHMWCCKKCDDVEFGKKISKTEATRKYRVNELHWKYPHILLPESWSAGLEFAFANLPVFQGAKMFKEDDIARLSAELKAHPPTRDLMSSLRRDDRAREEFLSKYVYGTFKDCDAVRIMGKTFDRLLSGELKLPATELTWQRLRDDARRCEKIFRDCGASRSFVEGFKRYLRWWDHLIPPALKPFFRLVTTKEEHGHMKHQYFVRTTDFSNTSACLIDGLAWSSFLTVLDYTSLPVFVSMPALEADREADKDDDEEEEKEGIVDLTSD</sequence>
<dbReference type="HOGENOM" id="CLU_660903_0_0_1"/>
<dbReference type="STRING" id="253628.A0A0D1XRE1"/>
<reference evidence="2 3" key="1">
    <citation type="submission" date="2015-01" db="EMBL/GenBank/DDBJ databases">
        <title>The Genome Sequence of Ochroconis gallopava CBS43764.</title>
        <authorList>
            <consortium name="The Broad Institute Genomics Platform"/>
            <person name="Cuomo C."/>
            <person name="de Hoog S."/>
            <person name="Gorbushina A."/>
            <person name="Stielow B."/>
            <person name="Teixiera M."/>
            <person name="Abouelleil A."/>
            <person name="Chapman S.B."/>
            <person name="Priest M."/>
            <person name="Young S.K."/>
            <person name="Wortman J."/>
            <person name="Nusbaum C."/>
            <person name="Birren B."/>
        </authorList>
    </citation>
    <scope>NUCLEOTIDE SEQUENCE [LARGE SCALE GENOMIC DNA]</scope>
    <source>
        <strain evidence="2 3">CBS 43764</strain>
    </source>
</reference>
<organism evidence="2 3">
    <name type="scientific">Verruconis gallopava</name>
    <dbReference type="NCBI Taxonomy" id="253628"/>
    <lineage>
        <taxon>Eukaryota</taxon>
        <taxon>Fungi</taxon>
        <taxon>Dikarya</taxon>
        <taxon>Ascomycota</taxon>
        <taxon>Pezizomycotina</taxon>
        <taxon>Dothideomycetes</taxon>
        <taxon>Pleosporomycetidae</taxon>
        <taxon>Venturiales</taxon>
        <taxon>Sympoventuriaceae</taxon>
        <taxon>Verruconis</taxon>
    </lineage>
</organism>
<gene>
    <name evidence="2" type="ORF">PV09_03793</name>
</gene>
<evidence type="ECO:0000313" key="3">
    <source>
        <dbReference type="Proteomes" id="UP000053259"/>
    </source>
</evidence>
<protein>
    <submittedName>
        <fullName evidence="2">Uncharacterized protein</fullName>
    </submittedName>
</protein>
<dbReference type="VEuPathDB" id="FungiDB:PV09_03793"/>
<keyword evidence="3" id="KW-1185">Reference proteome</keyword>
<dbReference type="InParanoid" id="A0A0D1XRE1"/>
<dbReference type="RefSeq" id="XP_016215130.1">
    <property type="nucleotide sequence ID" value="XM_016357041.1"/>
</dbReference>
<dbReference type="GeneID" id="27311766"/>
<evidence type="ECO:0000313" key="2">
    <source>
        <dbReference type="EMBL" id="KIW05261.1"/>
    </source>
</evidence>
<dbReference type="EMBL" id="KN847538">
    <property type="protein sequence ID" value="KIW05261.1"/>
    <property type="molecule type" value="Genomic_DNA"/>
</dbReference>